<evidence type="ECO:0000256" key="2">
    <source>
        <dbReference type="ARBA" id="ARBA00022729"/>
    </source>
</evidence>
<gene>
    <name evidence="3" type="ORF">MTBBW1_2280027</name>
</gene>
<dbReference type="EMBL" id="FWEV01000144">
    <property type="protein sequence ID" value="SLM30485.1"/>
    <property type="molecule type" value="Genomic_DNA"/>
</dbReference>
<dbReference type="PANTHER" id="PTHR30035:SF3">
    <property type="entry name" value="INTERMEMBRANE PHOSPHOLIPID TRANSPORT SYSTEM LIPOPROTEIN MLAA"/>
    <property type="match status" value="1"/>
</dbReference>
<evidence type="ECO:0000313" key="4">
    <source>
        <dbReference type="Proteomes" id="UP000191931"/>
    </source>
</evidence>
<dbReference type="Proteomes" id="UP000191931">
    <property type="component" value="Unassembled WGS sequence"/>
</dbReference>
<sequence length="384" mass="43626">MRLFITSEGLLESLRNILIYNYYNVFVVMRQKIWGGIRKFPYFKVLLDFYTSLWQMVLPWLFIIKFLSFEAVTGFYTLLCLPKHGGGGENLGKGISLIGKGSFLKKLLVCFFIVSILPVNFILSSENSWKIEIKHAVAMAVEDSTNVNEDIESSKDSKAIEYEDMGVMDELFEYDEPETSEKDDFVADPLHTVNRALFYFNDKFYFYLLKPVALGYQKVTPLFLRKGVANFFNNTLFPLRFVNNILQAKFTRAMTEGKIFFINTVAGGLGFATPAQDYFELKNYPEDLGQTLGSYSIGEGFYVVLPLLGPSTLRDLVGTAGDYFLKPVTYVEPAELAIGVSTLNTVNATTFRIGDYEALKKAALDPYVALKDAYIQMRRKKVEE</sequence>
<dbReference type="GO" id="GO:0016020">
    <property type="term" value="C:membrane"/>
    <property type="evidence" value="ECO:0007669"/>
    <property type="project" value="InterPro"/>
</dbReference>
<comment type="similarity">
    <text evidence="1">Belongs to the MlaA family.</text>
</comment>
<dbReference type="STRING" id="1246637.MTBBW1_2280027"/>
<dbReference type="InterPro" id="IPR007428">
    <property type="entry name" value="MlaA"/>
</dbReference>
<dbReference type="OrthoDB" id="9785326at2"/>
<evidence type="ECO:0000313" key="3">
    <source>
        <dbReference type="EMBL" id="SLM30485.1"/>
    </source>
</evidence>
<keyword evidence="2" id="KW-0732">Signal</keyword>
<organism evidence="3 4">
    <name type="scientific">Desulfamplus magnetovallimortis</name>
    <dbReference type="NCBI Taxonomy" id="1246637"/>
    <lineage>
        <taxon>Bacteria</taxon>
        <taxon>Pseudomonadati</taxon>
        <taxon>Thermodesulfobacteriota</taxon>
        <taxon>Desulfobacteria</taxon>
        <taxon>Desulfobacterales</taxon>
        <taxon>Desulfobacteraceae</taxon>
        <taxon>Desulfamplus</taxon>
    </lineage>
</organism>
<protein>
    <submittedName>
        <fullName evidence="3">VacJ (Modular protein)</fullName>
    </submittedName>
</protein>
<reference evidence="3 4" key="1">
    <citation type="submission" date="2017-03" db="EMBL/GenBank/DDBJ databases">
        <authorList>
            <person name="Afonso C.L."/>
            <person name="Miller P.J."/>
            <person name="Scott M.A."/>
            <person name="Spackman E."/>
            <person name="Goraichik I."/>
            <person name="Dimitrov K.M."/>
            <person name="Suarez D.L."/>
            <person name="Swayne D.E."/>
        </authorList>
    </citation>
    <scope>NUCLEOTIDE SEQUENCE [LARGE SCALE GENOMIC DNA]</scope>
    <source>
        <strain evidence="3">PRJEB14757</strain>
    </source>
</reference>
<name>A0A1W1HDN2_9BACT</name>
<dbReference type="GO" id="GO:0120010">
    <property type="term" value="P:intermembrane phospholipid transfer"/>
    <property type="evidence" value="ECO:0007669"/>
    <property type="project" value="TreeGrafter"/>
</dbReference>
<proteinExistence type="inferred from homology"/>
<dbReference type="RefSeq" id="WP_080808542.1">
    <property type="nucleotide sequence ID" value="NZ_LT828561.1"/>
</dbReference>
<dbReference type="Pfam" id="PF04333">
    <property type="entry name" value="MlaA"/>
    <property type="match status" value="1"/>
</dbReference>
<dbReference type="PRINTS" id="PR01805">
    <property type="entry name" value="VACJLIPOPROT"/>
</dbReference>
<keyword evidence="4" id="KW-1185">Reference proteome</keyword>
<dbReference type="PANTHER" id="PTHR30035">
    <property type="entry name" value="LIPOPROTEIN VACJ-RELATED"/>
    <property type="match status" value="1"/>
</dbReference>
<accession>A0A1W1HDN2</accession>
<dbReference type="AlphaFoldDB" id="A0A1W1HDN2"/>
<evidence type="ECO:0000256" key="1">
    <source>
        <dbReference type="ARBA" id="ARBA00010634"/>
    </source>
</evidence>